<dbReference type="Pfam" id="PF22917">
    <property type="entry name" value="PRISE"/>
    <property type="match status" value="2"/>
</dbReference>
<reference evidence="3" key="1">
    <citation type="journal article" date="2017" name="Front. Plant Sci.">
        <title>Climate Clever Clovers: New Paradigm to Reduce the Environmental Footprint of Ruminants by Breeding Low Methanogenic Forages Utilizing Haplotype Variation.</title>
        <authorList>
            <person name="Kaur P."/>
            <person name="Appels R."/>
            <person name="Bayer P.E."/>
            <person name="Keeble-Gagnere G."/>
            <person name="Wang J."/>
            <person name="Hirakawa H."/>
            <person name="Shirasawa K."/>
            <person name="Vercoe P."/>
            <person name="Stefanova K."/>
            <person name="Durmic Z."/>
            <person name="Nichols P."/>
            <person name="Revell C."/>
            <person name="Isobe S.N."/>
            <person name="Edwards D."/>
            <person name="Erskine W."/>
        </authorList>
    </citation>
    <scope>NUCLEOTIDE SEQUENCE [LARGE SCALE GENOMIC DNA]</scope>
    <source>
        <strain evidence="3">cv. Daliak</strain>
    </source>
</reference>
<dbReference type="InterPro" id="IPR055222">
    <property type="entry name" value="PRISE-like_Rossmann-fold"/>
</dbReference>
<dbReference type="Proteomes" id="UP000242715">
    <property type="component" value="Unassembled WGS sequence"/>
</dbReference>
<evidence type="ECO:0000313" key="2">
    <source>
        <dbReference type="EMBL" id="GAU27319.1"/>
    </source>
</evidence>
<dbReference type="PANTHER" id="PTHR32487:SF30">
    <property type="entry name" value="3-OXO-DELTA(4,5)-STEROID 5-BETA-REDUCTASE-LIKE PROTEIN"/>
    <property type="match status" value="1"/>
</dbReference>
<dbReference type="OrthoDB" id="1731983at2759"/>
<dbReference type="PANTHER" id="PTHR32487">
    <property type="entry name" value="3-OXO-DELTA(4,5)-STEROID 5-BETA-REDUCTASE"/>
    <property type="match status" value="1"/>
</dbReference>
<feature type="domain" description="PRISE-like Rossmann-fold" evidence="1">
    <location>
        <begin position="82"/>
        <end position="172"/>
    </location>
</feature>
<gene>
    <name evidence="2" type="ORF">TSUD_05450</name>
</gene>
<dbReference type="CDD" id="cd08948">
    <property type="entry name" value="5beta-POR_like_SDR_a"/>
    <property type="match status" value="1"/>
</dbReference>
<organism evidence="2 3">
    <name type="scientific">Trifolium subterraneum</name>
    <name type="common">Subterranean clover</name>
    <dbReference type="NCBI Taxonomy" id="3900"/>
    <lineage>
        <taxon>Eukaryota</taxon>
        <taxon>Viridiplantae</taxon>
        <taxon>Streptophyta</taxon>
        <taxon>Embryophyta</taxon>
        <taxon>Tracheophyta</taxon>
        <taxon>Spermatophyta</taxon>
        <taxon>Magnoliopsida</taxon>
        <taxon>eudicotyledons</taxon>
        <taxon>Gunneridae</taxon>
        <taxon>Pentapetalae</taxon>
        <taxon>rosids</taxon>
        <taxon>fabids</taxon>
        <taxon>Fabales</taxon>
        <taxon>Fabaceae</taxon>
        <taxon>Papilionoideae</taxon>
        <taxon>50 kb inversion clade</taxon>
        <taxon>NPAAA clade</taxon>
        <taxon>Hologalegina</taxon>
        <taxon>IRL clade</taxon>
        <taxon>Trifolieae</taxon>
        <taxon>Trifolium</taxon>
    </lineage>
</organism>
<feature type="domain" description="PRISE-like Rossmann-fold" evidence="1">
    <location>
        <begin position="191"/>
        <end position="366"/>
    </location>
</feature>
<sequence length="366" mass="41294">MDEGVKGSCEEDEEFKEAPRSSQNIALIIGVTGIVGNSLAEILPLKDTPGGPWKVYGVARRPRPMWNADNPIHYIQCDVSDQNDVELKLTTLTDVTHIFYVSWTSRPTEAQNCEVNGSMLRNVLRSLIPNAPNLCHVSLQTGAKHYVGPFETIGKIKPHESPFMEDVPRLDTLNFYHTLEDILFEEVGTCMMNLIGTLCVYAAICKHEGLPLRFPGSKGAWECYSTASDANLIAEQHIWGAVDSNARNKAFNCSNGDVFKWKHLWKVLADKFGIEDYGFEEGLELKLTEVMKDKRGVWEEIVRENGLQPNKLEDVGDWWFADFTLRVEGVLDSMNKAKEHGFLGFRNSKDSFVSWIDMTKAYKIVP</sequence>
<dbReference type="InterPro" id="IPR036291">
    <property type="entry name" value="NAD(P)-bd_dom_sf"/>
</dbReference>
<accession>A0A2Z6N6V4</accession>
<protein>
    <recommendedName>
        <fullName evidence="1">PRISE-like Rossmann-fold domain-containing protein</fullName>
    </recommendedName>
</protein>
<keyword evidence="3" id="KW-1185">Reference proteome</keyword>
<dbReference type="GO" id="GO:0006629">
    <property type="term" value="P:lipid metabolic process"/>
    <property type="evidence" value="ECO:0007669"/>
    <property type="project" value="UniProtKB-ARBA"/>
</dbReference>
<dbReference type="SUPFAM" id="SSF51735">
    <property type="entry name" value="NAD(P)-binding Rossmann-fold domains"/>
    <property type="match status" value="1"/>
</dbReference>
<dbReference type="Gene3D" id="3.40.50.720">
    <property type="entry name" value="NAD(P)-binding Rossmann-like Domain"/>
    <property type="match status" value="1"/>
</dbReference>
<evidence type="ECO:0000313" key="3">
    <source>
        <dbReference type="Proteomes" id="UP000242715"/>
    </source>
</evidence>
<proteinExistence type="predicted"/>
<name>A0A2Z6N6V4_TRISU</name>
<dbReference type="AlphaFoldDB" id="A0A2Z6N6V4"/>
<dbReference type="EMBL" id="DF973351">
    <property type="protein sequence ID" value="GAU27319.1"/>
    <property type="molecule type" value="Genomic_DNA"/>
</dbReference>
<evidence type="ECO:0000259" key="1">
    <source>
        <dbReference type="Pfam" id="PF22917"/>
    </source>
</evidence>
<dbReference type="GO" id="GO:0016627">
    <property type="term" value="F:oxidoreductase activity, acting on the CH-CH group of donors"/>
    <property type="evidence" value="ECO:0007669"/>
    <property type="project" value="UniProtKB-ARBA"/>
</dbReference>